<feature type="domain" description="NAD(P)-binding" evidence="1">
    <location>
        <begin position="9"/>
        <end position="138"/>
    </location>
</feature>
<proteinExistence type="predicted"/>
<dbReference type="OrthoDB" id="9771302at2"/>
<sequence length="260" mass="27445">MHPPILVTGGTGTIGRLVIPLLGAAGHPVRSLSRRGGADSPGVEQVVADLATGAGVDATVRDVEVVLHLAGGRQGDDQLARTLARAARRADVRQLVFVSVTGADRVPLAWLRTKLAAEQAVADSGVPWTTLRAGQLHELTLTLVRKLAALPVVPVPGGMRLEPVDGREVAARLVELTLAAPAGLVPDLAGPQVYELGELVRGYLRATDRRRLLVPVRIPGRAGRAYRAGANLARRGATRGTRAWTEFLAEQVRPATADTR</sequence>
<dbReference type="Proteomes" id="UP000283832">
    <property type="component" value="Unassembled WGS sequence"/>
</dbReference>
<dbReference type="GO" id="GO:0044877">
    <property type="term" value="F:protein-containing complex binding"/>
    <property type="evidence" value="ECO:0007669"/>
    <property type="project" value="TreeGrafter"/>
</dbReference>
<accession>A0A418N132</accession>
<dbReference type="Pfam" id="PF13460">
    <property type="entry name" value="NAD_binding_10"/>
    <property type="match status" value="1"/>
</dbReference>
<comment type="caution">
    <text evidence="2">The sequence shown here is derived from an EMBL/GenBank/DDBJ whole genome shotgun (WGS) entry which is preliminary data.</text>
</comment>
<organism evidence="2 3">
    <name type="scientific">Micromonospora radicis</name>
    <dbReference type="NCBI Taxonomy" id="1894971"/>
    <lineage>
        <taxon>Bacteria</taxon>
        <taxon>Bacillati</taxon>
        <taxon>Actinomycetota</taxon>
        <taxon>Actinomycetes</taxon>
        <taxon>Micromonosporales</taxon>
        <taxon>Micromonosporaceae</taxon>
        <taxon>Micromonospora</taxon>
    </lineage>
</organism>
<dbReference type="PANTHER" id="PTHR12126:SF11">
    <property type="entry name" value="NADH DEHYDROGENASE [UBIQUINONE] 1 ALPHA SUBCOMPLEX SUBUNIT 9, MITOCHONDRIAL"/>
    <property type="match status" value="1"/>
</dbReference>
<dbReference type="InterPro" id="IPR016040">
    <property type="entry name" value="NAD(P)-bd_dom"/>
</dbReference>
<dbReference type="SUPFAM" id="SSF51735">
    <property type="entry name" value="NAD(P)-binding Rossmann-fold domains"/>
    <property type="match status" value="1"/>
</dbReference>
<dbReference type="PANTHER" id="PTHR12126">
    <property type="entry name" value="NADH-UBIQUINONE OXIDOREDUCTASE 39 KDA SUBUNIT-RELATED"/>
    <property type="match status" value="1"/>
</dbReference>
<dbReference type="Gene3D" id="3.40.50.720">
    <property type="entry name" value="NAD(P)-binding Rossmann-like Domain"/>
    <property type="match status" value="1"/>
</dbReference>
<dbReference type="EMBL" id="QXEC01000001">
    <property type="protein sequence ID" value="RIV41542.1"/>
    <property type="molecule type" value="Genomic_DNA"/>
</dbReference>
<gene>
    <name evidence="2" type="ORF">D2L64_02335</name>
</gene>
<name>A0A418N132_9ACTN</name>
<protein>
    <submittedName>
        <fullName evidence="2">SDR family oxidoreductase</fullName>
    </submittedName>
</protein>
<dbReference type="RefSeq" id="WP_119572740.1">
    <property type="nucleotide sequence ID" value="NZ_QXEC01000001.1"/>
</dbReference>
<keyword evidence="3" id="KW-1185">Reference proteome</keyword>
<dbReference type="InterPro" id="IPR051207">
    <property type="entry name" value="ComplexI_NDUFA9_subunit"/>
</dbReference>
<evidence type="ECO:0000313" key="3">
    <source>
        <dbReference type="Proteomes" id="UP000283832"/>
    </source>
</evidence>
<reference evidence="2 3" key="1">
    <citation type="submission" date="2018-08" db="EMBL/GenBank/DDBJ databases">
        <title>Jishengella sp. nov., isolated from a root of Azadirachta indica A. Juss. var. siamensis Valenton.</title>
        <authorList>
            <person name="Kuncharoen N."/>
            <person name="Tanasupawat S."/>
            <person name="Kudo T."/>
            <person name="Ohkuma M."/>
        </authorList>
    </citation>
    <scope>NUCLEOTIDE SEQUENCE [LARGE SCALE GENOMIC DNA]</scope>
    <source>
        <strain evidence="2 3">AZ1-13</strain>
    </source>
</reference>
<evidence type="ECO:0000313" key="2">
    <source>
        <dbReference type="EMBL" id="RIV41542.1"/>
    </source>
</evidence>
<dbReference type="InterPro" id="IPR036291">
    <property type="entry name" value="NAD(P)-bd_dom_sf"/>
</dbReference>
<evidence type="ECO:0000259" key="1">
    <source>
        <dbReference type="Pfam" id="PF13460"/>
    </source>
</evidence>
<dbReference type="AlphaFoldDB" id="A0A418N132"/>